<dbReference type="Proteomes" id="UP001218218">
    <property type="component" value="Unassembled WGS sequence"/>
</dbReference>
<evidence type="ECO:0000313" key="1">
    <source>
        <dbReference type="EMBL" id="KAJ7301797.1"/>
    </source>
</evidence>
<sequence>MNGARMTNWKLSRSKAASKNSESAPAALEVQEICDYVCDFLRESPTDLRVCSLVSSMFTSSAQRHLFHAIDLTNGRWFSTSWTGRATRLCRILDHSPHLICFIRRLIINVDEDVLGQLAQAHLTHVETIVLGTDLERRPRNSALSLAAPLIAAPSVRHLRLLSMVFQNLDALCTLFHQRTSFFDQISLDNVDVIDRTPARPTAEGSGTLQKIMVKGFEIQHSRDPGWLVHPLCPFDLSTLTHISLWCATSPGIIALMHLACSSLHTLRIDAREATSEFVSADFPALKRLDLFSGFGGATPAADLLASISVGSTRQLPLEHLTIRIAFLGTLDDESFLRLDTAIAGLRAPQLRSVHVLVSKTGISWRAVSSAKFVVMVQGLQALFPHSTSCGFLAMSYIDDGIQTDL</sequence>
<protein>
    <submittedName>
        <fullName evidence="1">Uncharacterized protein</fullName>
    </submittedName>
</protein>
<dbReference type="AlphaFoldDB" id="A0AAD7E845"/>
<proteinExistence type="predicted"/>
<name>A0AAD7E845_9AGAR</name>
<reference evidence="1" key="1">
    <citation type="submission" date="2023-03" db="EMBL/GenBank/DDBJ databases">
        <title>Massive genome expansion in bonnet fungi (Mycena s.s.) driven by repeated elements and novel gene families across ecological guilds.</title>
        <authorList>
            <consortium name="Lawrence Berkeley National Laboratory"/>
            <person name="Harder C.B."/>
            <person name="Miyauchi S."/>
            <person name="Viragh M."/>
            <person name="Kuo A."/>
            <person name="Thoen E."/>
            <person name="Andreopoulos B."/>
            <person name="Lu D."/>
            <person name="Skrede I."/>
            <person name="Drula E."/>
            <person name="Henrissat B."/>
            <person name="Morin E."/>
            <person name="Kohler A."/>
            <person name="Barry K."/>
            <person name="LaButti K."/>
            <person name="Morin E."/>
            <person name="Salamov A."/>
            <person name="Lipzen A."/>
            <person name="Mereny Z."/>
            <person name="Hegedus B."/>
            <person name="Baldrian P."/>
            <person name="Stursova M."/>
            <person name="Weitz H."/>
            <person name="Taylor A."/>
            <person name="Grigoriev I.V."/>
            <person name="Nagy L.G."/>
            <person name="Martin F."/>
            <person name="Kauserud H."/>
        </authorList>
    </citation>
    <scope>NUCLEOTIDE SEQUENCE</scope>
    <source>
        <strain evidence="1">CBHHK002</strain>
    </source>
</reference>
<evidence type="ECO:0000313" key="2">
    <source>
        <dbReference type="Proteomes" id="UP001218218"/>
    </source>
</evidence>
<comment type="caution">
    <text evidence="1">The sequence shown here is derived from an EMBL/GenBank/DDBJ whole genome shotgun (WGS) entry which is preliminary data.</text>
</comment>
<gene>
    <name evidence="1" type="ORF">DFH08DRAFT_906337</name>
</gene>
<organism evidence="1 2">
    <name type="scientific">Mycena albidolilacea</name>
    <dbReference type="NCBI Taxonomy" id="1033008"/>
    <lineage>
        <taxon>Eukaryota</taxon>
        <taxon>Fungi</taxon>
        <taxon>Dikarya</taxon>
        <taxon>Basidiomycota</taxon>
        <taxon>Agaricomycotina</taxon>
        <taxon>Agaricomycetes</taxon>
        <taxon>Agaricomycetidae</taxon>
        <taxon>Agaricales</taxon>
        <taxon>Marasmiineae</taxon>
        <taxon>Mycenaceae</taxon>
        <taxon>Mycena</taxon>
    </lineage>
</organism>
<dbReference type="EMBL" id="JARIHO010000126">
    <property type="protein sequence ID" value="KAJ7301797.1"/>
    <property type="molecule type" value="Genomic_DNA"/>
</dbReference>
<accession>A0AAD7E845</accession>
<keyword evidence="2" id="KW-1185">Reference proteome</keyword>